<keyword evidence="9" id="KW-1185">Reference proteome</keyword>
<dbReference type="EC" id="1.2.1.3" evidence="3"/>
<dbReference type="AlphaFoldDB" id="A0A9P8QH25"/>
<evidence type="ECO:0000256" key="1">
    <source>
        <dbReference type="ARBA" id="ARBA00009986"/>
    </source>
</evidence>
<keyword evidence="2 6" id="KW-0560">Oxidoreductase</keyword>
<organism evidence="8 9">
    <name type="scientific">Trichoderma cornu-damae</name>
    <dbReference type="NCBI Taxonomy" id="654480"/>
    <lineage>
        <taxon>Eukaryota</taxon>
        <taxon>Fungi</taxon>
        <taxon>Dikarya</taxon>
        <taxon>Ascomycota</taxon>
        <taxon>Pezizomycotina</taxon>
        <taxon>Sordariomycetes</taxon>
        <taxon>Hypocreomycetidae</taxon>
        <taxon>Hypocreales</taxon>
        <taxon>Hypocreaceae</taxon>
        <taxon>Trichoderma</taxon>
    </lineage>
</organism>
<protein>
    <recommendedName>
        <fullName evidence="3">aldehyde dehydrogenase (NAD(+))</fullName>
        <ecNumber evidence="3">1.2.1.3</ecNumber>
    </recommendedName>
</protein>
<proteinExistence type="inferred from homology"/>
<feature type="active site" evidence="5">
    <location>
        <position position="250"/>
    </location>
</feature>
<evidence type="ECO:0000313" key="9">
    <source>
        <dbReference type="Proteomes" id="UP000827724"/>
    </source>
</evidence>
<evidence type="ECO:0000256" key="2">
    <source>
        <dbReference type="ARBA" id="ARBA00023002"/>
    </source>
</evidence>
<dbReference type="InterPro" id="IPR015590">
    <property type="entry name" value="Aldehyde_DH_dom"/>
</dbReference>
<evidence type="ECO:0000256" key="4">
    <source>
        <dbReference type="ARBA" id="ARBA00049194"/>
    </source>
</evidence>
<dbReference type="GO" id="GO:0004029">
    <property type="term" value="F:aldehyde dehydrogenase (NAD+) activity"/>
    <property type="evidence" value="ECO:0007669"/>
    <property type="project" value="UniProtKB-EC"/>
</dbReference>
<reference evidence="8" key="1">
    <citation type="submission" date="2021-08" db="EMBL/GenBank/DDBJ databases">
        <title>Chromosome-Level Trichoderma cornu-damae using Hi-C Data.</title>
        <authorList>
            <person name="Kim C.S."/>
        </authorList>
    </citation>
    <scope>NUCLEOTIDE SEQUENCE</scope>
    <source>
        <strain evidence="8">KA19-0412C</strain>
    </source>
</reference>
<dbReference type="InterPro" id="IPR016162">
    <property type="entry name" value="Ald_DH_N"/>
</dbReference>
<name>A0A9P8QH25_9HYPO</name>
<dbReference type="Pfam" id="PF00171">
    <property type="entry name" value="Aldedh"/>
    <property type="match status" value="1"/>
</dbReference>
<evidence type="ECO:0000313" key="8">
    <source>
        <dbReference type="EMBL" id="KAH6606101.1"/>
    </source>
</evidence>
<dbReference type="InterPro" id="IPR016163">
    <property type="entry name" value="Ald_DH_C"/>
</dbReference>
<dbReference type="FunFam" id="3.40.605.10:FF:000001">
    <property type="entry name" value="Aldehyde dehydrogenase 1"/>
    <property type="match status" value="1"/>
</dbReference>
<accession>A0A9P8QH25</accession>
<evidence type="ECO:0000256" key="5">
    <source>
        <dbReference type="PROSITE-ProRule" id="PRU10007"/>
    </source>
</evidence>
<comment type="caution">
    <text evidence="8">The sequence shown here is derived from an EMBL/GenBank/DDBJ whole genome shotgun (WGS) entry which is preliminary data.</text>
</comment>
<dbReference type="Proteomes" id="UP000827724">
    <property type="component" value="Unassembled WGS sequence"/>
</dbReference>
<dbReference type="SUPFAM" id="SSF53720">
    <property type="entry name" value="ALDH-like"/>
    <property type="match status" value="1"/>
</dbReference>
<dbReference type="Gene3D" id="3.40.309.10">
    <property type="entry name" value="Aldehyde Dehydrogenase, Chain A, domain 2"/>
    <property type="match status" value="1"/>
</dbReference>
<feature type="domain" description="Aldehyde dehydrogenase" evidence="7">
    <location>
        <begin position="15"/>
        <end position="474"/>
    </location>
</feature>
<dbReference type="PANTHER" id="PTHR11699">
    <property type="entry name" value="ALDEHYDE DEHYDROGENASE-RELATED"/>
    <property type="match status" value="1"/>
</dbReference>
<dbReference type="Gene3D" id="3.40.605.10">
    <property type="entry name" value="Aldehyde Dehydrogenase, Chain A, domain 1"/>
    <property type="match status" value="1"/>
</dbReference>
<dbReference type="PROSITE" id="PS00687">
    <property type="entry name" value="ALDEHYDE_DEHYDR_GLU"/>
    <property type="match status" value="1"/>
</dbReference>
<dbReference type="FunFam" id="3.40.309.10:FF:000012">
    <property type="entry name" value="Betaine aldehyde dehydrogenase"/>
    <property type="match status" value="1"/>
</dbReference>
<gene>
    <name evidence="8" type="ORF">Trco_005254</name>
</gene>
<evidence type="ECO:0000256" key="6">
    <source>
        <dbReference type="RuleBase" id="RU003345"/>
    </source>
</evidence>
<dbReference type="InterPro" id="IPR016161">
    <property type="entry name" value="Ald_DH/histidinol_DH"/>
</dbReference>
<dbReference type="InterPro" id="IPR029510">
    <property type="entry name" value="Ald_DH_CS_GLU"/>
</dbReference>
<evidence type="ECO:0000256" key="3">
    <source>
        <dbReference type="ARBA" id="ARBA00024226"/>
    </source>
</evidence>
<evidence type="ECO:0000259" key="7">
    <source>
        <dbReference type="Pfam" id="PF00171"/>
    </source>
</evidence>
<comment type="similarity">
    <text evidence="1 6">Belongs to the aldehyde dehydrogenase family.</text>
</comment>
<dbReference type="EMBL" id="JAIWOZ010000004">
    <property type="protein sequence ID" value="KAH6606101.1"/>
    <property type="molecule type" value="Genomic_DNA"/>
</dbReference>
<dbReference type="OrthoDB" id="310895at2759"/>
<comment type="catalytic activity">
    <reaction evidence="4">
        <text>an aldehyde + NAD(+) + H2O = a carboxylate + NADH + 2 H(+)</text>
        <dbReference type="Rhea" id="RHEA:16185"/>
        <dbReference type="ChEBI" id="CHEBI:15377"/>
        <dbReference type="ChEBI" id="CHEBI:15378"/>
        <dbReference type="ChEBI" id="CHEBI:17478"/>
        <dbReference type="ChEBI" id="CHEBI:29067"/>
        <dbReference type="ChEBI" id="CHEBI:57540"/>
        <dbReference type="ChEBI" id="CHEBI:57945"/>
        <dbReference type="EC" id="1.2.1.3"/>
    </reaction>
</comment>
<sequence length="478" mass="51597">MATPETRLFIDGEFVPSISGKTFPIYNPATEEKVTDVFEADAEDVEVAVSAAEKAFPAWRDLSSLDRINKCIKLAELVERDRLEMASLDAQSVGIPVASYQRLVSRAVNDIKHIAGLAHDVHGETSLNSPGYVSLTLRQPFGVCAAILAWNAPVVIFTAKVIPCIVAGNTIVIKSSEKAPLTSLKLAALVREAGFPRGVVNVLSGFGHTVGAALSSHMRIRKIAFTGSTRSGKLVLEAAAKSNAKSVSLEMGGKNPLVACADCNVEETAAAVAAGIKFNSGQICISNSRLYVHKDIFEEFVKIFCEKFSDTKFGNPLDMTTTFGPQADKLQFDQIVKLIEEAKAEGATLVTGGCRATEKGYYIKPTVFVKVPRASNILQTEVFGPVVAIEEFESEDEVIAECNKTEYGLHASVFTKDISRAMRMAKAFEAGMVSVNSDQIQGTYDMPFGGWKQSGIGRELGKMGLEAFYEVKTVSIKL</sequence>